<keyword evidence="1" id="KW-0812">Transmembrane</keyword>
<evidence type="ECO:0000256" key="1">
    <source>
        <dbReference type="SAM" id="Phobius"/>
    </source>
</evidence>
<proteinExistence type="predicted"/>
<name>A0A2R6XW05_MARPO</name>
<evidence type="ECO:0000313" key="2">
    <source>
        <dbReference type="EMBL" id="PTQ50272.1"/>
    </source>
</evidence>
<feature type="transmembrane region" description="Helical" evidence="1">
    <location>
        <begin position="59"/>
        <end position="84"/>
    </location>
</feature>
<gene>
    <name evidence="2" type="ORF">MARPO_0001s0290</name>
</gene>
<dbReference type="AlphaFoldDB" id="A0A2R6XW05"/>
<accession>A0A2R6XW05</accession>
<protein>
    <submittedName>
        <fullName evidence="2">Uncharacterized protein</fullName>
    </submittedName>
</protein>
<evidence type="ECO:0000313" key="3">
    <source>
        <dbReference type="Proteomes" id="UP000244005"/>
    </source>
</evidence>
<keyword evidence="3" id="KW-1185">Reference proteome</keyword>
<sequence>MYGAVSDSYVAAFQPSDANYPRVQTQGCPALPAFSPHSYQCTLLQYSVPSTSPVNAKPYVIIVIIINHGGASHALIIKLLLFLLSRTRVLLIYSVESASVSWCRYSLPERLTSLLAIPSFADKSRTTT</sequence>
<dbReference type="Gramene" id="Mp1g19510.1">
    <property type="protein sequence ID" value="Mp1g19510.1.cds1"/>
    <property type="gene ID" value="Mp1g19510"/>
</dbReference>
<reference evidence="3" key="1">
    <citation type="journal article" date="2017" name="Cell">
        <title>Insights into land plant evolution garnered from the Marchantia polymorpha genome.</title>
        <authorList>
            <person name="Bowman J.L."/>
            <person name="Kohchi T."/>
            <person name="Yamato K.T."/>
            <person name="Jenkins J."/>
            <person name="Shu S."/>
            <person name="Ishizaki K."/>
            <person name="Yamaoka S."/>
            <person name="Nishihama R."/>
            <person name="Nakamura Y."/>
            <person name="Berger F."/>
            <person name="Adam C."/>
            <person name="Aki S.S."/>
            <person name="Althoff F."/>
            <person name="Araki T."/>
            <person name="Arteaga-Vazquez M.A."/>
            <person name="Balasubrmanian S."/>
            <person name="Barry K."/>
            <person name="Bauer D."/>
            <person name="Boehm C.R."/>
            <person name="Briginshaw L."/>
            <person name="Caballero-Perez J."/>
            <person name="Catarino B."/>
            <person name="Chen F."/>
            <person name="Chiyoda S."/>
            <person name="Chovatia M."/>
            <person name="Davies K.M."/>
            <person name="Delmans M."/>
            <person name="Demura T."/>
            <person name="Dierschke T."/>
            <person name="Dolan L."/>
            <person name="Dorantes-Acosta A.E."/>
            <person name="Eklund D.M."/>
            <person name="Florent S.N."/>
            <person name="Flores-Sandoval E."/>
            <person name="Fujiyama A."/>
            <person name="Fukuzawa H."/>
            <person name="Galik B."/>
            <person name="Grimanelli D."/>
            <person name="Grimwood J."/>
            <person name="Grossniklaus U."/>
            <person name="Hamada T."/>
            <person name="Haseloff J."/>
            <person name="Hetherington A.J."/>
            <person name="Higo A."/>
            <person name="Hirakawa Y."/>
            <person name="Hundley H.N."/>
            <person name="Ikeda Y."/>
            <person name="Inoue K."/>
            <person name="Inoue S.I."/>
            <person name="Ishida S."/>
            <person name="Jia Q."/>
            <person name="Kakita M."/>
            <person name="Kanazawa T."/>
            <person name="Kawai Y."/>
            <person name="Kawashima T."/>
            <person name="Kennedy M."/>
            <person name="Kinose K."/>
            <person name="Kinoshita T."/>
            <person name="Kohara Y."/>
            <person name="Koide E."/>
            <person name="Komatsu K."/>
            <person name="Kopischke S."/>
            <person name="Kubo M."/>
            <person name="Kyozuka J."/>
            <person name="Lagercrantz U."/>
            <person name="Lin S.S."/>
            <person name="Lindquist E."/>
            <person name="Lipzen A.M."/>
            <person name="Lu C.W."/>
            <person name="De Luna E."/>
            <person name="Martienssen R.A."/>
            <person name="Minamino N."/>
            <person name="Mizutani M."/>
            <person name="Mizutani M."/>
            <person name="Mochizuki N."/>
            <person name="Monte I."/>
            <person name="Mosher R."/>
            <person name="Nagasaki H."/>
            <person name="Nakagami H."/>
            <person name="Naramoto S."/>
            <person name="Nishitani K."/>
            <person name="Ohtani M."/>
            <person name="Okamoto T."/>
            <person name="Okumura M."/>
            <person name="Phillips J."/>
            <person name="Pollak B."/>
            <person name="Reinders A."/>
            <person name="Rovekamp M."/>
            <person name="Sano R."/>
            <person name="Sawa S."/>
            <person name="Schmid M.W."/>
            <person name="Shirakawa M."/>
            <person name="Solano R."/>
            <person name="Spunde A."/>
            <person name="Suetsugu N."/>
            <person name="Sugano S."/>
            <person name="Sugiyama A."/>
            <person name="Sun R."/>
            <person name="Suzuki Y."/>
            <person name="Takenaka M."/>
            <person name="Takezawa D."/>
            <person name="Tomogane H."/>
            <person name="Tsuzuki M."/>
            <person name="Ueda T."/>
            <person name="Umeda M."/>
            <person name="Ward J.M."/>
            <person name="Watanabe Y."/>
            <person name="Yazaki K."/>
            <person name="Yokoyama R."/>
            <person name="Yoshitake Y."/>
            <person name="Yotsui I."/>
            <person name="Zachgo S."/>
            <person name="Schmutz J."/>
        </authorList>
    </citation>
    <scope>NUCLEOTIDE SEQUENCE [LARGE SCALE GENOMIC DNA]</scope>
    <source>
        <strain evidence="3">Tak-1</strain>
    </source>
</reference>
<dbReference type="EMBL" id="KZ772673">
    <property type="protein sequence ID" value="PTQ50272.1"/>
    <property type="molecule type" value="Genomic_DNA"/>
</dbReference>
<organism evidence="2 3">
    <name type="scientific">Marchantia polymorpha</name>
    <name type="common">Common liverwort</name>
    <name type="synonym">Marchantia aquatica</name>
    <dbReference type="NCBI Taxonomy" id="3197"/>
    <lineage>
        <taxon>Eukaryota</taxon>
        <taxon>Viridiplantae</taxon>
        <taxon>Streptophyta</taxon>
        <taxon>Embryophyta</taxon>
        <taxon>Marchantiophyta</taxon>
        <taxon>Marchantiopsida</taxon>
        <taxon>Marchantiidae</taxon>
        <taxon>Marchantiales</taxon>
        <taxon>Marchantiaceae</taxon>
        <taxon>Marchantia</taxon>
    </lineage>
</organism>
<keyword evidence="1" id="KW-1133">Transmembrane helix</keyword>
<keyword evidence="1" id="KW-0472">Membrane</keyword>
<dbReference type="Proteomes" id="UP000244005">
    <property type="component" value="Unassembled WGS sequence"/>
</dbReference>